<evidence type="ECO:0000259" key="5">
    <source>
        <dbReference type="Pfam" id="PF13873"/>
    </source>
</evidence>
<organism evidence="6 7">
    <name type="scientific">Araneus ventricosus</name>
    <name type="common">Orbweaver spider</name>
    <name type="synonym">Epeira ventricosa</name>
    <dbReference type="NCBI Taxonomy" id="182803"/>
    <lineage>
        <taxon>Eukaryota</taxon>
        <taxon>Metazoa</taxon>
        <taxon>Ecdysozoa</taxon>
        <taxon>Arthropoda</taxon>
        <taxon>Chelicerata</taxon>
        <taxon>Arachnida</taxon>
        <taxon>Araneae</taxon>
        <taxon>Araneomorphae</taxon>
        <taxon>Entelegynae</taxon>
        <taxon>Araneoidea</taxon>
        <taxon>Araneidae</taxon>
        <taxon>Araneus</taxon>
    </lineage>
</organism>
<gene>
    <name evidence="6" type="ORF">AVEN_123134_1</name>
</gene>
<name>A0A4Y2LGU5_ARAVE</name>
<comment type="caution">
    <text evidence="6">The sequence shown here is derived from an EMBL/GenBank/DDBJ whole genome shotgun (WGS) entry which is preliminary data.</text>
</comment>
<dbReference type="OrthoDB" id="7543230at2759"/>
<dbReference type="Pfam" id="PF13873">
    <property type="entry name" value="Myb_DNA-bind_5"/>
    <property type="match status" value="1"/>
</dbReference>
<comment type="subunit">
    <text evidence="1">Self-associates forming complexes of several hundred monomers.</text>
</comment>
<comment type="function">
    <text evidence="3">Involved in transvection phenomena (= synapsis-dependent gene expression), where the synaptic pairing of chromosomes carrying genes with which zeste interacts influences the expression of these genes. Zeste binds to DNA and stimulates transcription from a nearby promoter.</text>
</comment>
<evidence type="ECO:0000256" key="3">
    <source>
        <dbReference type="ARBA" id="ARBA00025466"/>
    </source>
</evidence>
<dbReference type="Proteomes" id="UP000499080">
    <property type="component" value="Unassembled WGS sequence"/>
</dbReference>
<reference evidence="6 7" key="1">
    <citation type="journal article" date="2019" name="Sci. Rep.">
        <title>Orb-weaving spider Araneus ventricosus genome elucidates the spidroin gene catalogue.</title>
        <authorList>
            <person name="Kono N."/>
            <person name="Nakamura H."/>
            <person name="Ohtoshi R."/>
            <person name="Moran D.A.P."/>
            <person name="Shinohara A."/>
            <person name="Yoshida Y."/>
            <person name="Fujiwara M."/>
            <person name="Mori M."/>
            <person name="Tomita M."/>
            <person name="Arakawa K."/>
        </authorList>
    </citation>
    <scope>NUCLEOTIDE SEQUENCE [LARGE SCALE GENOMIC DNA]</scope>
</reference>
<evidence type="ECO:0000256" key="1">
    <source>
        <dbReference type="ARBA" id="ARBA00011764"/>
    </source>
</evidence>
<protein>
    <recommendedName>
        <fullName evidence="2">Regulatory protein zeste</fullName>
    </recommendedName>
</protein>
<evidence type="ECO:0000313" key="6">
    <source>
        <dbReference type="EMBL" id="GBN13380.1"/>
    </source>
</evidence>
<dbReference type="InterPro" id="IPR028002">
    <property type="entry name" value="Myb_DNA-bind_5"/>
</dbReference>
<dbReference type="AlphaFoldDB" id="A0A4Y2LGU5"/>
<proteinExistence type="predicted"/>
<evidence type="ECO:0000313" key="7">
    <source>
        <dbReference type="Proteomes" id="UP000499080"/>
    </source>
</evidence>
<evidence type="ECO:0000256" key="4">
    <source>
        <dbReference type="SAM" id="Coils"/>
    </source>
</evidence>
<dbReference type="EMBL" id="BGPR01005781">
    <property type="protein sequence ID" value="GBN13380.1"/>
    <property type="molecule type" value="Genomic_DNA"/>
</dbReference>
<feature type="coiled-coil region" evidence="4">
    <location>
        <begin position="93"/>
        <end position="120"/>
    </location>
</feature>
<sequence length="122" mass="14158">MTNRISASQFAIMLDHFQKYPQMLSGKVDPIFSKDTKDKRWEDLTSALNADGTEPAKSITQIARNRKDVKRKFKNSLAEEVSEKFIRSQHETNDSQRRMAQDAEKKVTLLEQQVALLERRAF</sequence>
<evidence type="ECO:0000256" key="2">
    <source>
        <dbReference type="ARBA" id="ARBA00016807"/>
    </source>
</evidence>
<accession>A0A4Y2LGU5</accession>
<keyword evidence="7" id="KW-1185">Reference proteome</keyword>
<feature type="domain" description="Myb/SANT-like DNA-binding" evidence="5">
    <location>
        <begin position="4"/>
        <end position="78"/>
    </location>
</feature>
<keyword evidence="4" id="KW-0175">Coiled coil</keyword>